<keyword evidence="3" id="KW-1185">Reference proteome</keyword>
<dbReference type="InterPro" id="IPR011990">
    <property type="entry name" value="TPR-like_helical_dom_sf"/>
</dbReference>
<dbReference type="Gene3D" id="1.25.40.10">
    <property type="entry name" value="Tetratricopeptide repeat domain"/>
    <property type="match status" value="2"/>
</dbReference>
<dbReference type="Pfam" id="PF03704">
    <property type="entry name" value="BTAD"/>
    <property type="match status" value="1"/>
</dbReference>
<dbReference type="SUPFAM" id="SSF48452">
    <property type="entry name" value="TPR-like"/>
    <property type="match status" value="2"/>
</dbReference>
<proteinExistence type="predicted"/>
<dbReference type="AlphaFoldDB" id="A0AAE2W1X8"/>
<organism evidence="2 3">
    <name type="scientific">Sulfitobacter geojensis</name>
    <dbReference type="NCBI Taxonomy" id="1342299"/>
    <lineage>
        <taxon>Bacteria</taxon>
        <taxon>Pseudomonadati</taxon>
        <taxon>Pseudomonadota</taxon>
        <taxon>Alphaproteobacteria</taxon>
        <taxon>Rhodobacterales</taxon>
        <taxon>Roseobacteraceae</taxon>
        <taxon>Sulfitobacter</taxon>
    </lineage>
</organism>
<dbReference type="InterPro" id="IPR036388">
    <property type="entry name" value="WH-like_DNA-bd_sf"/>
</dbReference>
<dbReference type="PANTHER" id="PTHR35807">
    <property type="entry name" value="TRANSCRIPTIONAL REGULATOR REDD-RELATED"/>
    <property type="match status" value="1"/>
</dbReference>
<evidence type="ECO:0000313" key="2">
    <source>
        <dbReference type="EMBL" id="MBM1715956.1"/>
    </source>
</evidence>
<reference evidence="2 3" key="1">
    <citation type="submission" date="2021-01" db="EMBL/GenBank/DDBJ databases">
        <title>Diatom-associated Roseobacters Show Island Model of Population Structure.</title>
        <authorList>
            <person name="Qu L."/>
            <person name="Feng X."/>
            <person name="Chen Y."/>
            <person name="Li L."/>
            <person name="Wang X."/>
            <person name="Hu Z."/>
            <person name="Wang H."/>
            <person name="Luo H."/>
        </authorList>
    </citation>
    <scope>NUCLEOTIDE SEQUENCE [LARGE SCALE GENOMIC DNA]</scope>
    <source>
        <strain evidence="2 3">TR60-84</strain>
    </source>
</reference>
<dbReference type="EMBL" id="JAFBRM010000014">
    <property type="protein sequence ID" value="MBM1715956.1"/>
    <property type="molecule type" value="Genomic_DNA"/>
</dbReference>
<accession>A0AAE2W1X8</accession>
<gene>
    <name evidence="2" type="ORF">JQV55_20470</name>
</gene>
<dbReference type="RefSeq" id="WP_203243658.1">
    <property type="nucleotide sequence ID" value="NZ_JAFBRH010000014.1"/>
</dbReference>
<protein>
    <submittedName>
        <fullName evidence="2">SARP family transcriptional regulator</fullName>
    </submittedName>
</protein>
<dbReference type="InterPro" id="IPR051677">
    <property type="entry name" value="AfsR-DnrI-RedD_regulator"/>
</dbReference>
<dbReference type="SMART" id="SM01043">
    <property type="entry name" value="BTAD"/>
    <property type="match status" value="1"/>
</dbReference>
<dbReference type="InterPro" id="IPR005158">
    <property type="entry name" value="BTAD"/>
</dbReference>
<comment type="caution">
    <text evidence="2">The sequence shown here is derived from an EMBL/GenBank/DDBJ whole genome shotgun (WGS) entry which is preliminary data.</text>
</comment>
<sequence>MTSFDNFVRLSSLLRLKKARALMLYLLLEPGRERRNSLIMDLFWQDIPNTKSQASLRQTVRHIREVSKGSLDIPIVTGGGSIYVDLPRNWSVLDEIVTGLDTAVKFEDAARKGKTFSETLDLLVGISDTFDGWLDVMQEHAKTRFRDALEAIIANGKARHAFQAAEYLADIDPSNEIAARYVMLKHWRNGSSTRAIDVYNRLYAMLDEAFDQEPEVATIEVLAAIKLDPEGSAQPDFQKAPPQKVTLSVQEVDNAELSTRDASFQAVLVSDLRSRLSRFREWHIIDSEPESDDFLSIHLKLFVIDGRSRLMVEVVRPRRRELLWSEIIDDPHKDWADKVRMLVINIGNALRVVIADRHGRDDRAQLYDRWLQSLALKGTWSKSDEVKAVALLRGITQEAPEFGPAHAELAGIFNIRHILRPGTFQEDRLKDAALSHALEAVSADAMDTRAHRVLAWCYCHKSEFDLAEFHFDQSLFLNPQNAHTIASCALGFAFCDNIPRTLEMIRELARLPEAMEPFHQIYLAAAHYLVGDFEACAAHCDVGDGSMSTVGGWHSIALAKLGDMEAAQQRLDRYRDEIAKKWCGDQEPTSRNIIDWYVSCFPLRNEAVRDDLRTALDHIAQSAALVTHVGRVDTDSPVER</sequence>
<dbReference type="Proteomes" id="UP000732193">
    <property type="component" value="Unassembled WGS sequence"/>
</dbReference>
<dbReference type="Gene3D" id="1.10.10.10">
    <property type="entry name" value="Winged helix-like DNA-binding domain superfamily/Winged helix DNA-binding domain"/>
    <property type="match status" value="1"/>
</dbReference>
<evidence type="ECO:0000259" key="1">
    <source>
        <dbReference type="SMART" id="SM01043"/>
    </source>
</evidence>
<name>A0AAE2W1X8_9RHOB</name>
<feature type="domain" description="Bacterial transcriptional activator" evidence="1">
    <location>
        <begin position="100"/>
        <end position="226"/>
    </location>
</feature>
<evidence type="ECO:0000313" key="3">
    <source>
        <dbReference type="Proteomes" id="UP000732193"/>
    </source>
</evidence>